<keyword evidence="2" id="KW-1185">Reference proteome</keyword>
<evidence type="ECO:0000313" key="2">
    <source>
        <dbReference type="Proteomes" id="UP000440513"/>
    </source>
</evidence>
<dbReference type="Proteomes" id="UP000440513">
    <property type="component" value="Unassembled WGS sequence"/>
</dbReference>
<proteinExistence type="predicted"/>
<dbReference type="EMBL" id="VUMS01000007">
    <property type="protein sequence ID" value="MST66107.1"/>
    <property type="molecule type" value="Genomic_DNA"/>
</dbReference>
<dbReference type="AlphaFoldDB" id="A0A7X2P258"/>
<organism evidence="1 2">
    <name type="scientific">Oliverpabstia intestinalis</name>
    <dbReference type="NCBI Taxonomy" id="2606633"/>
    <lineage>
        <taxon>Bacteria</taxon>
        <taxon>Bacillati</taxon>
        <taxon>Bacillota</taxon>
        <taxon>Clostridia</taxon>
        <taxon>Lachnospirales</taxon>
        <taxon>Lachnospiraceae</taxon>
        <taxon>Oliverpabstia</taxon>
    </lineage>
</organism>
<reference evidence="1 2" key="1">
    <citation type="submission" date="2019-08" db="EMBL/GenBank/DDBJ databases">
        <title>In-depth cultivation of the pig gut microbiome towards novel bacterial diversity and tailored functional studies.</title>
        <authorList>
            <person name="Wylensek D."/>
            <person name="Hitch T.C.A."/>
            <person name="Clavel T."/>
        </authorList>
    </citation>
    <scope>NUCLEOTIDE SEQUENCE [LARGE SCALE GENOMIC DNA]</scope>
    <source>
        <strain evidence="1 2">BSM-380-WT-5A</strain>
    </source>
</reference>
<dbReference type="RefSeq" id="WP_154431763.1">
    <property type="nucleotide sequence ID" value="NZ_VUMS01000007.1"/>
</dbReference>
<protein>
    <submittedName>
        <fullName evidence="1">Uncharacterized protein</fullName>
    </submittedName>
</protein>
<gene>
    <name evidence="1" type="ORF">FYJ57_05040</name>
</gene>
<evidence type="ECO:0000313" key="1">
    <source>
        <dbReference type="EMBL" id="MST66107.1"/>
    </source>
</evidence>
<accession>A0A7X2P258</accession>
<comment type="caution">
    <text evidence="1">The sequence shown here is derived from an EMBL/GenBank/DDBJ whole genome shotgun (WGS) entry which is preliminary data.</text>
</comment>
<name>A0A7X2P258_9FIRM</name>
<sequence length="89" mass="9957">MMEQDRKEYLDKDESEKMCSSKIGEAGEMCSPADTDTCGDGMLSTSGEFVEVLCFRHFARYMSFAPTGKHGRKKQIMDGIEVSVVLHLV</sequence>